<protein>
    <recommendedName>
        <fullName evidence="3">Aminoglycoside phosphotransferase domain-containing protein</fullName>
    </recommendedName>
</protein>
<dbReference type="EMBL" id="RFFH01000027">
    <property type="protein sequence ID" value="RMI27981.1"/>
    <property type="molecule type" value="Genomic_DNA"/>
</dbReference>
<evidence type="ECO:0000313" key="2">
    <source>
        <dbReference type="Proteomes" id="UP000279275"/>
    </source>
</evidence>
<dbReference type="Proteomes" id="UP000279275">
    <property type="component" value="Unassembled WGS sequence"/>
</dbReference>
<dbReference type="AlphaFoldDB" id="A0A3M2KSD0"/>
<accession>A0A3M2KSD0</accession>
<comment type="caution">
    <text evidence="1">The sequence shown here is derived from an EMBL/GenBank/DDBJ whole genome shotgun (WGS) entry which is preliminary data.</text>
</comment>
<dbReference type="SUPFAM" id="SSF56112">
    <property type="entry name" value="Protein kinase-like (PK-like)"/>
    <property type="match status" value="1"/>
</dbReference>
<evidence type="ECO:0008006" key="3">
    <source>
        <dbReference type="Google" id="ProtNLM"/>
    </source>
</evidence>
<sequence>MLHQPILELVDWATAELAQRGIRVIGQVEEARRRDWSLLVRIPTSAGQVWAKSTAAAFAHEVRLVETLDRLCPGSVLTPLAVHRGNGWLLSPDGGPSLEEASPGGVVPSGWSGVLRWYATLQQRLTDHVGELRTTGTPYLPPSQLISVYRHFEERVPGLGPAIEAAAAELEQYGRLTLEHNDLRPAHVFASSTAFFDWGDAVLTHPFLSVRLFADPLREDYFDIWRRIGVVTSTELVLAQRLSPLVALRPWLAIDMAPGSYGERFTTVVDGLLDQLRAGFGS</sequence>
<reference evidence="1 2" key="1">
    <citation type="submission" date="2018-10" db="EMBL/GenBank/DDBJ databases">
        <title>Isolation from cow dung.</title>
        <authorList>
            <person name="Ling L."/>
        </authorList>
    </citation>
    <scope>NUCLEOTIDE SEQUENCE [LARGE SCALE GENOMIC DNA]</scope>
    <source>
        <strain evidence="1 2">NEAU-LL90</strain>
    </source>
</reference>
<proteinExistence type="predicted"/>
<gene>
    <name evidence="1" type="ORF">EBN03_32050</name>
</gene>
<evidence type="ECO:0000313" key="1">
    <source>
        <dbReference type="EMBL" id="RMI27981.1"/>
    </source>
</evidence>
<keyword evidence="2" id="KW-1185">Reference proteome</keyword>
<name>A0A3M2KSD0_9NOCA</name>
<dbReference type="InterPro" id="IPR011009">
    <property type="entry name" value="Kinase-like_dom_sf"/>
</dbReference>
<organism evidence="1 2">
    <name type="scientific">Nocardia stercoris</name>
    <dbReference type="NCBI Taxonomy" id="2483361"/>
    <lineage>
        <taxon>Bacteria</taxon>
        <taxon>Bacillati</taxon>
        <taxon>Actinomycetota</taxon>
        <taxon>Actinomycetes</taxon>
        <taxon>Mycobacteriales</taxon>
        <taxon>Nocardiaceae</taxon>
        <taxon>Nocardia</taxon>
    </lineage>
</organism>